<evidence type="ECO:0000256" key="2">
    <source>
        <dbReference type="SAM" id="MobiDB-lite"/>
    </source>
</evidence>
<dbReference type="InterPro" id="IPR036188">
    <property type="entry name" value="FAD/NAD-bd_sf"/>
</dbReference>
<accession>A0ABR1SL80</accession>
<dbReference type="PANTHER" id="PTHR43539">
    <property type="entry name" value="FLAVIN-BINDING MONOOXYGENASE-LIKE PROTEIN (AFU_ORTHOLOGUE AFUA_4G09220)"/>
    <property type="match status" value="1"/>
</dbReference>
<dbReference type="EMBL" id="JAQQWK010000009">
    <property type="protein sequence ID" value="KAK8034459.1"/>
    <property type="molecule type" value="Genomic_DNA"/>
</dbReference>
<dbReference type="PANTHER" id="PTHR43539:SF68">
    <property type="entry name" value="FLAVIN-BINDING MONOOXYGENASE-LIKE PROTEIN (AFU_ORTHOLOGUE AFUA_4G09220)"/>
    <property type="match status" value="1"/>
</dbReference>
<dbReference type="Proteomes" id="UP001444661">
    <property type="component" value="Unassembled WGS sequence"/>
</dbReference>
<dbReference type="InterPro" id="IPR032710">
    <property type="entry name" value="NTF2-like_dom_sf"/>
</dbReference>
<reference evidence="3 4" key="1">
    <citation type="submission" date="2023-01" db="EMBL/GenBank/DDBJ databases">
        <title>Analysis of 21 Apiospora genomes using comparative genomics revels a genus with tremendous synthesis potential of carbohydrate active enzymes and secondary metabolites.</title>
        <authorList>
            <person name="Sorensen T."/>
        </authorList>
    </citation>
    <scope>NUCLEOTIDE SEQUENCE [LARGE SCALE GENOMIC DNA]</scope>
    <source>
        <strain evidence="3 4">CBS 33761</strain>
    </source>
</reference>
<proteinExistence type="predicted"/>
<evidence type="ECO:0000256" key="1">
    <source>
        <dbReference type="ARBA" id="ARBA00023002"/>
    </source>
</evidence>
<dbReference type="SUPFAM" id="SSF51905">
    <property type="entry name" value="FAD/NAD(P)-binding domain"/>
    <property type="match status" value="1"/>
</dbReference>
<dbReference type="Gene3D" id="3.50.50.60">
    <property type="entry name" value="FAD/NAD(P)-binding domain"/>
    <property type="match status" value="2"/>
</dbReference>
<name>A0ABR1SL80_9PEZI</name>
<dbReference type="Pfam" id="PF13738">
    <property type="entry name" value="Pyr_redox_3"/>
    <property type="match status" value="1"/>
</dbReference>
<dbReference type="SUPFAM" id="SSF54427">
    <property type="entry name" value="NTF2-like"/>
    <property type="match status" value="1"/>
</dbReference>
<sequence>MAEVQVNGTLKIPQSNRFEPDSFNVVPAEFPRSEFPASIEADQIANEFIEHFNKYLESQDYQALAELFVEDGHWRDHLALSWDLRGLQGKDKIRKYLAVNGKTLEQVTIDKSAPHFCPAIAPIDAHGKSKCIAFALKIVTGAGTGQGYVRLIPQDGSWKAFAVYTALRELNGFESPRGRNRPTGHENRGNHGANNWKEARAAQSNFQDSDPTVLIIGAGQGGLTTAAHLKMLKIESLVIDRETRIGDNWRQRYKQLILHDPVWFDHMPYIDFPSHWPIFTPKDKLAEFFEAYAMLLELNVWTQTNMTSAKWDAEKQHWKVTVERKTGDKTETRTFHPRHIIQATGHSGKKNFPTIKGMENFNGRLCHSSEFPGANPDSAGNRAIVVGSCNSGHDIAQDLYENGYDVTMVQRSSTCVVSSDSIVNIGLSALYSEGKPPVDDADLILWSLPRPVHKAIQQQAAALSIENDRATLEGLTKAGFKLDSGPDGAGLFFKYFQRGGGYYIDVGCSQLIINGKIKIKQGQEIAEVLPDGLLFADGSRLEADEIVFATGYKNMRTQAEEIFGPEMAAPLKDVWGFDEEGEWRTMWRRSGHPGFWFMGGNLALCRYYGRYLALQIKALEEGLMEY</sequence>
<protein>
    <submittedName>
        <fullName evidence="3">Uncharacterized protein</fullName>
    </submittedName>
</protein>
<organism evidence="3 4">
    <name type="scientific">Apiospora rasikravindrae</name>
    <dbReference type="NCBI Taxonomy" id="990691"/>
    <lineage>
        <taxon>Eukaryota</taxon>
        <taxon>Fungi</taxon>
        <taxon>Dikarya</taxon>
        <taxon>Ascomycota</taxon>
        <taxon>Pezizomycotina</taxon>
        <taxon>Sordariomycetes</taxon>
        <taxon>Xylariomycetidae</taxon>
        <taxon>Amphisphaeriales</taxon>
        <taxon>Apiosporaceae</taxon>
        <taxon>Apiospora</taxon>
    </lineage>
</organism>
<evidence type="ECO:0000313" key="3">
    <source>
        <dbReference type="EMBL" id="KAK8034459.1"/>
    </source>
</evidence>
<keyword evidence="4" id="KW-1185">Reference proteome</keyword>
<keyword evidence="1" id="KW-0560">Oxidoreductase</keyword>
<dbReference type="InterPro" id="IPR050982">
    <property type="entry name" value="Auxin_biosynth/cation_transpt"/>
</dbReference>
<gene>
    <name evidence="3" type="ORF">PG993_009454</name>
</gene>
<evidence type="ECO:0000313" key="4">
    <source>
        <dbReference type="Proteomes" id="UP001444661"/>
    </source>
</evidence>
<comment type="caution">
    <text evidence="3">The sequence shown here is derived from an EMBL/GenBank/DDBJ whole genome shotgun (WGS) entry which is preliminary data.</text>
</comment>
<feature type="region of interest" description="Disordered" evidence="2">
    <location>
        <begin position="175"/>
        <end position="194"/>
    </location>
</feature>